<dbReference type="GO" id="GO:0006359">
    <property type="term" value="P:regulation of transcription by RNA polymerase III"/>
    <property type="evidence" value="ECO:0007669"/>
    <property type="project" value="TreeGrafter"/>
</dbReference>
<evidence type="ECO:0000256" key="1">
    <source>
        <dbReference type="ARBA" id="ARBA00006941"/>
    </source>
</evidence>
<evidence type="ECO:0000256" key="2">
    <source>
        <dbReference type="ARBA" id="ARBA00045899"/>
    </source>
</evidence>
<keyword evidence="4" id="KW-0808">Transferase</keyword>
<dbReference type="InterPro" id="IPR035991">
    <property type="entry name" value="Casein_kinase_II_beta-like"/>
</dbReference>
<dbReference type="Gene3D" id="1.10.1820.10">
    <property type="entry name" value="protein kinase ck2 holoenzyme, chain C, domain 1"/>
    <property type="match status" value="1"/>
</dbReference>
<comment type="function">
    <text evidence="2 3">Regulatory subunit of casein kinase II/CK2. As part of the kinase complex regulates the basal catalytic activity of the alpha subunit a constitutively active serine/threonine-protein kinase that phosphorylates a large number of substrates containing acidic residues C-terminal to the phosphorylated serine or threonine.</text>
</comment>
<dbReference type="FunFam" id="2.20.25.20:FF:000001">
    <property type="entry name" value="Casein kinase II subunit beta"/>
    <property type="match status" value="1"/>
</dbReference>
<dbReference type="SMART" id="SM01085">
    <property type="entry name" value="CK_II_beta"/>
    <property type="match status" value="1"/>
</dbReference>
<feature type="non-terminal residue" evidence="4">
    <location>
        <position position="217"/>
    </location>
</feature>
<evidence type="ECO:0000256" key="3">
    <source>
        <dbReference type="RuleBase" id="RU361268"/>
    </source>
</evidence>
<dbReference type="GO" id="GO:0016301">
    <property type="term" value="F:kinase activity"/>
    <property type="evidence" value="ECO:0007669"/>
    <property type="project" value="UniProtKB-KW"/>
</dbReference>
<dbReference type="GO" id="GO:0019887">
    <property type="term" value="F:protein kinase regulator activity"/>
    <property type="evidence" value="ECO:0007669"/>
    <property type="project" value="InterPro"/>
</dbReference>
<protein>
    <recommendedName>
        <fullName evidence="3">Casein kinase II subunit beta</fullName>
        <shortName evidence="3">CK II beta</shortName>
    </recommendedName>
</protein>
<gene>
    <name evidence="4" type="ORF">THASP1DRAFT_4617</name>
</gene>
<dbReference type="PANTHER" id="PTHR11740">
    <property type="entry name" value="CASEIN KINASE II SUBUNIT BETA"/>
    <property type="match status" value="1"/>
</dbReference>
<feature type="non-terminal residue" evidence="4">
    <location>
        <position position="1"/>
    </location>
</feature>
<dbReference type="InterPro" id="IPR000704">
    <property type="entry name" value="Casein_kinase_II_reg-sub"/>
</dbReference>
<dbReference type="Gene3D" id="2.20.25.20">
    <property type="match status" value="1"/>
</dbReference>
<dbReference type="PRINTS" id="PR00472">
    <property type="entry name" value="CASNKINASEII"/>
</dbReference>
<organism evidence="4 5">
    <name type="scientific">Thamnocephalis sphaerospora</name>
    <dbReference type="NCBI Taxonomy" id="78915"/>
    <lineage>
        <taxon>Eukaryota</taxon>
        <taxon>Fungi</taxon>
        <taxon>Fungi incertae sedis</taxon>
        <taxon>Zoopagomycota</taxon>
        <taxon>Zoopagomycotina</taxon>
        <taxon>Zoopagomycetes</taxon>
        <taxon>Zoopagales</taxon>
        <taxon>Sigmoideomycetaceae</taxon>
        <taxon>Thamnocephalis</taxon>
    </lineage>
</organism>
<reference evidence="5" key="1">
    <citation type="journal article" date="2018" name="Nat. Microbiol.">
        <title>Leveraging single-cell genomics to expand the fungal tree of life.</title>
        <authorList>
            <person name="Ahrendt S.R."/>
            <person name="Quandt C.A."/>
            <person name="Ciobanu D."/>
            <person name="Clum A."/>
            <person name="Salamov A."/>
            <person name="Andreopoulos B."/>
            <person name="Cheng J.F."/>
            <person name="Woyke T."/>
            <person name="Pelin A."/>
            <person name="Henrissat B."/>
            <person name="Reynolds N.K."/>
            <person name="Benny G.L."/>
            <person name="Smith M.E."/>
            <person name="James T.Y."/>
            <person name="Grigoriev I.V."/>
        </authorList>
    </citation>
    <scope>NUCLEOTIDE SEQUENCE [LARGE SCALE GENOMIC DNA]</scope>
    <source>
        <strain evidence="5">RSA 1356</strain>
    </source>
</reference>
<dbReference type="FunFam" id="1.10.1820.10:FF:000005">
    <property type="entry name" value="Casein kinase II subunit beta"/>
    <property type="match status" value="1"/>
</dbReference>
<dbReference type="GO" id="GO:0034456">
    <property type="term" value="C:UTP-C complex"/>
    <property type="evidence" value="ECO:0007669"/>
    <property type="project" value="TreeGrafter"/>
</dbReference>
<dbReference type="SUPFAM" id="SSF57798">
    <property type="entry name" value="Casein kinase II beta subunit"/>
    <property type="match status" value="1"/>
</dbReference>
<dbReference type="AlphaFoldDB" id="A0A4P9XL35"/>
<dbReference type="EMBL" id="KZ992860">
    <property type="protein sequence ID" value="RKP06554.1"/>
    <property type="molecule type" value="Genomic_DNA"/>
</dbReference>
<dbReference type="Proteomes" id="UP000271241">
    <property type="component" value="Unassembled WGS sequence"/>
</dbReference>
<keyword evidence="5" id="KW-1185">Reference proteome</keyword>
<dbReference type="GO" id="GO:0005956">
    <property type="term" value="C:protein kinase CK2 complex"/>
    <property type="evidence" value="ECO:0007669"/>
    <property type="project" value="UniProtKB-UniRule"/>
</dbReference>
<keyword evidence="4" id="KW-0418">Kinase</keyword>
<dbReference type="OrthoDB" id="2275560at2759"/>
<evidence type="ECO:0000313" key="5">
    <source>
        <dbReference type="Proteomes" id="UP000271241"/>
    </source>
</evidence>
<sequence length="217" mass="24653">TGSEGVTWISWFCSLPGHDFFCEVQEEFIDDEFNLTGLRGLVPYYEEALATIMDLEIEEEPFSDQEAATIEAAAAMLYGMIHQRFILTRQGMRLMLQKYEHGQFGLCPRAYCVQSLMLPCSLVDVPRTDTVRLYCPSCQDLYNPPNVRHQRIDGAYFGTTFAHLFLMTFAGVLPPLRTLPGAYTPQIFGFRVNERSMAGQRMGWLRARVNGPSDAEQ</sequence>
<proteinExistence type="inferred from homology"/>
<dbReference type="GO" id="GO:0005737">
    <property type="term" value="C:cytoplasm"/>
    <property type="evidence" value="ECO:0007669"/>
    <property type="project" value="TreeGrafter"/>
</dbReference>
<comment type="similarity">
    <text evidence="1 3">Belongs to the casein kinase 2 subunit beta family.</text>
</comment>
<accession>A0A4P9XL35</accession>
<dbReference type="PANTHER" id="PTHR11740:SF0">
    <property type="entry name" value="CASEIN KINASE II SUBUNIT BETA"/>
    <property type="match status" value="1"/>
</dbReference>
<dbReference type="STRING" id="78915.A0A4P9XL35"/>
<dbReference type="Pfam" id="PF01214">
    <property type="entry name" value="CK_II_beta"/>
    <property type="match status" value="1"/>
</dbReference>
<name>A0A4P9XL35_9FUNG</name>
<dbReference type="InterPro" id="IPR016149">
    <property type="entry name" value="Casein_kin_II_reg-sub_N"/>
</dbReference>
<comment type="subunit">
    <text evidence="3">Tetramer of two alpha and two beta subunits.</text>
</comment>
<evidence type="ECO:0000313" key="4">
    <source>
        <dbReference type="EMBL" id="RKP06554.1"/>
    </source>
</evidence>